<dbReference type="PROSITE" id="PS50879">
    <property type="entry name" value="RNASE_H_1"/>
    <property type="match status" value="1"/>
</dbReference>
<dbReference type="InterPro" id="IPR002156">
    <property type="entry name" value="RNaseH_domain"/>
</dbReference>
<feature type="domain" description="RNase H type-1" evidence="1">
    <location>
        <begin position="1"/>
        <end position="42"/>
    </location>
</feature>
<dbReference type="Gene3D" id="3.30.420.10">
    <property type="entry name" value="Ribonuclease H-like superfamily/Ribonuclease H"/>
    <property type="match status" value="1"/>
</dbReference>
<evidence type="ECO:0000313" key="3">
    <source>
        <dbReference type="Proteomes" id="UP000735302"/>
    </source>
</evidence>
<dbReference type="InterPro" id="IPR036397">
    <property type="entry name" value="RNaseH_sf"/>
</dbReference>
<dbReference type="AlphaFoldDB" id="A0AAV4ADX7"/>
<keyword evidence="3" id="KW-1185">Reference proteome</keyword>
<accession>A0AAV4ADX7</accession>
<dbReference type="EMBL" id="BLXT01003748">
    <property type="protein sequence ID" value="GFO05423.1"/>
    <property type="molecule type" value="Genomic_DNA"/>
</dbReference>
<comment type="caution">
    <text evidence="2">The sequence shown here is derived from an EMBL/GenBank/DDBJ whole genome shotgun (WGS) entry which is preliminary data.</text>
</comment>
<protein>
    <submittedName>
        <fullName evidence="2">Ribonuclease h1</fullName>
    </submittedName>
</protein>
<dbReference type="GO" id="GO:0003676">
    <property type="term" value="F:nucleic acid binding"/>
    <property type="evidence" value="ECO:0007669"/>
    <property type="project" value="InterPro"/>
</dbReference>
<gene>
    <name evidence="2" type="ORF">PoB_003192800</name>
</gene>
<proteinExistence type="predicted"/>
<reference evidence="2 3" key="1">
    <citation type="journal article" date="2021" name="Elife">
        <title>Chloroplast acquisition without the gene transfer in kleptoplastic sea slugs, Plakobranchus ocellatus.</title>
        <authorList>
            <person name="Maeda T."/>
            <person name="Takahashi S."/>
            <person name="Yoshida T."/>
            <person name="Shimamura S."/>
            <person name="Takaki Y."/>
            <person name="Nagai Y."/>
            <person name="Toyoda A."/>
            <person name="Suzuki Y."/>
            <person name="Arimoto A."/>
            <person name="Ishii H."/>
            <person name="Satoh N."/>
            <person name="Nishiyama T."/>
            <person name="Hasebe M."/>
            <person name="Maruyama T."/>
            <person name="Minagawa J."/>
            <person name="Obokata J."/>
            <person name="Shigenobu S."/>
        </authorList>
    </citation>
    <scope>NUCLEOTIDE SEQUENCE [LARGE SCALE GENOMIC DNA]</scope>
</reference>
<organism evidence="2 3">
    <name type="scientific">Plakobranchus ocellatus</name>
    <dbReference type="NCBI Taxonomy" id="259542"/>
    <lineage>
        <taxon>Eukaryota</taxon>
        <taxon>Metazoa</taxon>
        <taxon>Spiralia</taxon>
        <taxon>Lophotrochozoa</taxon>
        <taxon>Mollusca</taxon>
        <taxon>Gastropoda</taxon>
        <taxon>Heterobranchia</taxon>
        <taxon>Euthyneura</taxon>
        <taxon>Panpulmonata</taxon>
        <taxon>Sacoglossa</taxon>
        <taxon>Placobranchoidea</taxon>
        <taxon>Plakobranchidae</taxon>
        <taxon>Plakobranchus</taxon>
    </lineage>
</organism>
<dbReference type="Proteomes" id="UP000735302">
    <property type="component" value="Unassembled WGS sequence"/>
</dbReference>
<sequence>MGINNVIRNFPPYVHVSFVWIPAHVDIRGNEMVDKLANAATSRASSSEKLICWSDLKPKVNAYIHTIWQENWDAGANKLHEVPPNLGDLDSLYTVRHILIECPDFQNSSWKYFSVTGGLLKGIWRL</sequence>
<evidence type="ECO:0000313" key="2">
    <source>
        <dbReference type="EMBL" id="GFO05423.1"/>
    </source>
</evidence>
<name>A0AAV4ADX7_9GAST</name>
<evidence type="ECO:0000259" key="1">
    <source>
        <dbReference type="PROSITE" id="PS50879"/>
    </source>
</evidence>
<dbReference type="InterPro" id="IPR012337">
    <property type="entry name" value="RNaseH-like_sf"/>
</dbReference>
<dbReference type="GO" id="GO:0004523">
    <property type="term" value="F:RNA-DNA hybrid ribonuclease activity"/>
    <property type="evidence" value="ECO:0007669"/>
    <property type="project" value="InterPro"/>
</dbReference>
<dbReference type="SUPFAM" id="SSF53098">
    <property type="entry name" value="Ribonuclease H-like"/>
    <property type="match status" value="1"/>
</dbReference>